<dbReference type="EMBL" id="KZ613480">
    <property type="protein sequence ID" value="PMD21593.1"/>
    <property type="molecule type" value="Genomic_DNA"/>
</dbReference>
<evidence type="ECO:0000313" key="2">
    <source>
        <dbReference type="Proteomes" id="UP000235672"/>
    </source>
</evidence>
<reference evidence="1 2" key="1">
    <citation type="submission" date="2016-05" db="EMBL/GenBank/DDBJ databases">
        <title>A degradative enzymes factory behind the ericoid mycorrhizal symbiosis.</title>
        <authorList>
            <consortium name="DOE Joint Genome Institute"/>
            <person name="Martino E."/>
            <person name="Morin E."/>
            <person name="Grelet G."/>
            <person name="Kuo A."/>
            <person name="Kohler A."/>
            <person name="Daghino S."/>
            <person name="Barry K."/>
            <person name="Choi C."/>
            <person name="Cichocki N."/>
            <person name="Clum A."/>
            <person name="Copeland A."/>
            <person name="Hainaut M."/>
            <person name="Haridas S."/>
            <person name="Labutti K."/>
            <person name="Lindquist E."/>
            <person name="Lipzen A."/>
            <person name="Khouja H.-R."/>
            <person name="Murat C."/>
            <person name="Ohm R."/>
            <person name="Olson A."/>
            <person name="Spatafora J."/>
            <person name="Veneault-Fourrey C."/>
            <person name="Henrissat B."/>
            <person name="Grigoriev I."/>
            <person name="Martin F."/>
            <person name="Perotto S."/>
        </authorList>
    </citation>
    <scope>NUCLEOTIDE SEQUENCE [LARGE SCALE GENOMIC DNA]</scope>
    <source>
        <strain evidence="1 2">UAMH 7357</strain>
    </source>
</reference>
<accession>A0A2J6Q5S6</accession>
<sequence>MGNVINMKQGLFSFYAADEAEVMKRIHRATRDAILLPGKLEADDIRRQKAIALLEEFHKRGYFWGTNSKLSMTRSETMIKQWKHEILLPAVHHGLWNYVSHMLLEQEKNCEPNWRWLIRCALCRCDSDDHPPELVKGMDRPRPEMLKVLLQRSADPRGLED</sequence>
<dbReference type="Proteomes" id="UP000235672">
    <property type="component" value="Unassembled WGS sequence"/>
</dbReference>
<keyword evidence="2" id="KW-1185">Reference proteome</keyword>
<protein>
    <submittedName>
        <fullName evidence="1">Uncharacterized protein</fullName>
    </submittedName>
</protein>
<name>A0A2J6Q5S6_9HELO</name>
<evidence type="ECO:0000313" key="1">
    <source>
        <dbReference type="EMBL" id="PMD21593.1"/>
    </source>
</evidence>
<dbReference type="AlphaFoldDB" id="A0A2J6Q5S6"/>
<proteinExistence type="predicted"/>
<gene>
    <name evidence="1" type="ORF">NA56DRAFT_748579</name>
</gene>
<organism evidence="1 2">
    <name type="scientific">Hyaloscypha hepaticicola</name>
    <dbReference type="NCBI Taxonomy" id="2082293"/>
    <lineage>
        <taxon>Eukaryota</taxon>
        <taxon>Fungi</taxon>
        <taxon>Dikarya</taxon>
        <taxon>Ascomycota</taxon>
        <taxon>Pezizomycotina</taxon>
        <taxon>Leotiomycetes</taxon>
        <taxon>Helotiales</taxon>
        <taxon>Hyaloscyphaceae</taxon>
        <taxon>Hyaloscypha</taxon>
    </lineage>
</organism>